<dbReference type="GO" id="GO:0000398">
    <property type="term" value="P:mRNA splicing, via spliceosome"/>
    <property type="evidence" value="ECO:0007669"/>
    <property type="project" value="InterPro"/>
</dbReference>
<dbReference type="PANTHER" id="PTHR45986:SF1">
    <property type="entry name" value="ZINC FINGER MATRIN-TYPE PROTEIN 2"/>
    <property type="match status" value="1"/>
</dbReference>
<dbReference type="Pfam" id="PF12171">
    <property type="entry name" value="zf-C2H2_jaz"/>
    <property type="match status" value="1"/>
</dbReference>
<keyword evidence="8" id="KW-1185">Reference proteome</keyword>
<dbReference type="InterPro" id="IPR040107">
    <property type="entry name" value="Snu23"/>
</dbReference>
<dbReference type="AlphaFoldDB" id="A0A2N1J6Y5"/>
<gene>
    <name evidence="7" type="ORF">MVES_003783</name>
</gene>
<evidence type="ECO:0000313" key="7">
    <source>
        <dbReference type="EMBL" id="PKI82304.1"/>
    </source>
</evidence>
<feature type="region of interest" description="Disordered" evidence="5">
    <location>
        <begin position="1"/>
        <end position="76"/>
    </location>
</feature>
<evidence type="ECO:0000313" key="8">
    <source>
        <dbReference type="Proteomes" id="UP000232875"/>
    </source>
</evidence>
<name>A0A2N1J6Y5_9BASI</name>
<dbReference type="Proteomes" id="UP000232875">
    <property type="component" value="Unassembled WGS sequence"/>
</dbReference>
<dbReference type="OrthoDB" id="30343at2759"/>
<keyword evidence="3" id="KW-0862">Zinc</keyword>
<feature type="compositionally biased region" description="Basic and acidic residues" evidence="5">
    <location>
        <begin position="190"/>
        <end position="208"/>
    </location>
</feature>
<dbReference type="SMART" id="SM00451">
    <property type="entry name" value="ZnF_U1"/>
    <property type="match status" value="1"/>
</dbReference>
<feature type="compositionally biased region" description="Basic and acidic residues" evidence="5">
    <location>
        <begin position="24"/>
        <end position="45"/>
    </location>
</feature>
<dbReference type="GO" id="GO:0003676">
    <property type="term" value="F:nucleic acid binding"/>
    <property type="evidence" value="ECO:0007669"/>
    <property type="project" value="InterPro"/>
</dbReference>
<dbReference type="Gene3D" id="3.30.160.60">
    <property type="entry name" value="Classic Zinc Finger"/>
    <property type="match status" value="1"/>
</dbReference>
<dbReference type="InterPro" id="IPR022755">
    <property type="entry name" value="Znf_C2H2_jaz"/>
</dbReference>
<evidence type="ECO:0000256" key="4">
    <source>
        <dbReference type="ARBA" id="ARBA00023242"/>
    </source>
</evidence>
<dbReference type="PANTHER" id="PTHR45986">
    <property type="entry name" value="ZINC FINGER MATRIN-TYPE PROTEIN 2"/>
    <property type="match status" value="1"/>
</dbReference>
<keyword evidence="1" id="KW-0479">Metal-binding</keyword>
<proteinExistence type="predicted"/>
<evidence type="ECO:0000256" key="1">
    <source>
        <dbReference type="ARBA" id="ARBA00022723"/>
    </source>
</evidence>
<dbReference type="InterPro" id="IPR036236">
    <property type="entry name" value="Znf_C2H2_sf"/>
</dbReference>
<dbReference type="EMBL" id="KZ454997">
    <property type="protein sequence ID" value="PKI82304.1"/>
    <property type="molecule type" value="Genomic_DNA"/>
</dbReference>
<evidence type="ECO:0000259" key="6">
    <source>
        <dbReference type="SMART" id="SM00451"/>
    </source>
</evidence>
<sequence length="231" mass="25783">MAPAAASGGVGPSRRQWDIAEYSQRARDRDRERREHAIENEERLKQGKRPQGKRRDDLPKPTQTMQAHQDLGLEKNLGKSVLVENAEGSSGNGTGHGAGFYCEVCRKMCKDSVAYLDHINGRSHLRRIGQSTQVERATLEQVLARIEHVRDELALGPNAEQRYDFAKRLQEIAAGQRAEHEAKLAARREARARNKHDKEALKHDKEEIPAPQDADAMMAAMGFAAFGSSKP</sequence>
<dbReference type="GO" id="GO:0008270">
    <property type="term" value="F:zinc ion binding"/>
    <property type="evidence" value="ECO:0007669"/>
    <property type="project" value="UniProtKB-KW"/>
</dbReference>
<protein>
    <recommendedName>
        <fullName evidence="6">U1-type domain-containing protein</fullName>
    </recommendedName>
</protein>
<accession>A0A2N1J6Y5</accession>
<evidence type="ECO:0000256" key="3">
    <source>
        <dbReference type="ARBA" id="ARBA00022833"/>
    </source>
</evidence>
<feature type="region of interest" description="Disordered" evidence="5">
    <location>
        <begin position="190"/>
        <end position="215"/>
    </location>
</feature>
<keyword evidence="2" id="KW-0863">Zinc-finger</keyword>
<organism evidence="7 8">
    <name type="scientific">Malassezia vespertilionis</name>
    <dbReference type="NCBI Taxonomy" id="2020962"/>
    <lineage>
        <taxon>Eukaryota</taxon>
        <taxon>Fungi</taxon>
        <taxon>Dikarya</taxon>
        <taxon>Basidiomycota</taxon>
        <taxon>Ustilaginomycotina</taxon>
        <taxon>Malasseziomycetes</taxon>
        <taxon>Malasseziales</taxon>
        <taxon>Malasseziaceae</taxon>
        <taxon>Malassezia</taxon>
    </lineage>
</organism>
<keyword evidence="4" id="KW-0539">Nucleus</keyword>
<dbReference type="GO" id="GO:0005681">
    <property type="term" value="C:spliceosomal complex"/>
    <property type="evidence" value="ECO:0007669"/>
    <property type="project" value="InterPro"/>
</dbReference>
<feature type="domain" description="U1-type" evidence="6">
    <location>
        <begin position="97"/>
        <end position="131"/>
    </location>
</feature>
<dbReference type="GO" id="GO:0046540">
    <property type="term" value="C:U4/U6 x U5 tri-snRNP complex"/>
    <property type="evidence" value="ECO:0007669"/>
    <property type="project" value="TreeGrafter"/>
</dbReference>
<evidence type="ECO:0000256" key="5">
    <source>
        <dbReference type="SAM" id="MobiDB-lite"/>
    </source>
</evidence>
<dbReference type="InterPro" id="IPR003604">
    <property type="entry name" value="Matrin/U1-like-C_Znf_C2H2"/>
</dbReference>
<evidence type="ECO:0000256" key="2">
    <source>
        <dbReference type="ARBA" id="ARBA00022771"/>
    </source>
</evidence>
<dbReference type="STRING" id="2020962.A0A2N1J6Y5"/>
<dbReference type="SUPFAM" id="SSF57667">
    <property type="entry name" value="beta-beta-alpha zinc fingers"/>
    <property type="match status" value="1"/>
</dbReference>
<reference evidence="7 8" key="1">
    <citation type="submission" date="2017-10" db="EMBL/GenBank/DDBJ databases">
        <title>A novel species of cold-tolerant Malassezia isolated from bats.</title>
        <authorList>
            <person name="Lorch J.M."/>
            <person name="Palmer J.M."/>
            <person name="Vanderwolf K.J."/>
            <person name="Schmidt K.Z."/>
            <person name="Verant M.L."/>
            <person name="Weller T.J."/>
            <person name="Blehert D.S."/>
        </authorList>
    </citation>
    <scope>NUCLEOTIDE SEQUENCE [LARGE SCALE GENOMIC DNA]</scope>
    <source>
        <strain evidence="7 8">NWHC:44797-103</strain>
    </source>
</reference>